<protein>
    <recommendedName>
        <fullName evidence="2">CRISPR type III-associated protein domain-containing protein</fullName>
    </recommendedName>
</protein>
<keyword evidence="4" id="KW-1185">Reference proteome</keyword>
<dbReference type="EMBL" id="JH603169">
    <property type="protein sequence ID" value="EIC21521.1"/>
    <property type="molecule type" value="Genomic_DNA"/>
</dbReference>
<dbReference type="AlphaFoldDB" id="H8Z1Z6"/>
<reference evidence="4" key="1">
    <citation type="submission" date="2011-06" db="EMBL/GenBank/DDBJ databases">
        <authorList>
            <consortium name="US DOE Joint Genome Institute (JGI-PGF)"/>
            <person name="Lucas S."/>
            <person name="Han J."/>
            <person name="Lapidus A."/>
            <person name="Cheng J.-F."/>
            <person name="Goodwin L."/>
            <person name="Pitluck S."/>
            <person name="Peters L."/>
            <person name="Land M.L."/>
            <person name="Hauser L."/>
            <person name="Vogl K."/>
            <person name="Liu Z."/>
            <person name="Overmann J."/>
            <person name="Frigaard N.-U."/>
            <person name="Bryant D.A."/>
            <person name="Woyke T.J."/>
        </authorList>
    </citation>
    <scope>NUCLEOTIDE SEQUENCE [LARGE SCALE GENOMIC DNA]</scope>
    <source>
        <strain evidence="4">970</strain>
    </source>
</reference>
<evidence type="ECO:0000256" key="1">
    <source>
        <dbReference type="ARBA" id="ARBA00023118"/>
    </source>
</evidence>
<dbReference type="Pfam" id="PF03787">
    <property type="entry name" value="RAMPs"/>
    <property type="match status" value="1"/>
</dbReference>
<dbReference type="Proteomes" id="UP000002964">
    <property type="component" value="Unassembled WGS sequence"/>
</dbReference>
<gene>
    <name evidence="3" type="ORF">Thi970DRAFT_01733</name>
</gene>
<feature type="domain" description="CRISPR type III-associated protein" evidence="2">
    <location>
        <begin position="8"/>
        <end position="180"/>
    </location>
</feature>
<evidence type="ECO:0000313" key="3">
    <source>
        <dbReference type="EMBL" id="EIC21521.1"/>
    </source>
</evidence>
<reference evidence="3 4" key="2">
    <citation type="submission" date="2011-11" db="EMBL/GenBank/DDBJ databases">
        <authorList>
            <consortium name="US DOE Joint Genome Institute"/>
            <person name="Lucas S."/>
            <person name="Han J."/>
            <person name="Lapidus A."/>
            <person name="Cheng J.-F."/>
            <person name="Goodwin L."/>
            <person name="Pitluck S."/>
            <person name="Peters L."/>
            <person name="Ovchinnikova G."/>
            <person name="Zhang X."/>
            <person name="Detter J.C."/>
            <person name="Han C."/>
            <person name="Tapia R."/>
            <person name="Land M."/>
            <person name="Hauser L."/>
            <person name="Kyrpides N."/>
            <person name="Ivanova N."/>
            <person name="Pagani I."/>
            <person name="Vogl K."/>
            <person name="Liu Z."/>
            <person name="Overmann J."/>
            <person name="Frigaard N.-U."/>
            <person name="Bryant D."/>
            <person name="Woyke T."/>
        </authorList>
    </citation>
    <scope>NUCLEOTIDE SEQUENCE [LARGE SCALE GENOMIC DNA]</scope>
    <source>
        <strain evidence="3 4">970</strain>
    </source>
</reference>
<evidence type="ECO:0000313" key="4">
    <source>
        <dbReference type="Proteomes" id="UP000002964"/>
    </source>
</evidence>
<name>H8Z1Z6_9GAMM</name>
<proteinExistence type="predicted"/>
<accession>H8Z1Z6</accession>
<dbReference type="RefSeq" id="WP_009148106.1">
    <property type="nucleotide sequence ID" value="NZ_CP121471.1"/>
</dbReference>
<organism evidence="3 4">
    <name type="scientific">Thiorhodovibrio frisius</name>
    <dbReference type="NCBI Taxonomy" id="631362"/>
    <lineage>
        <taxon>Bacteria</taxon>
        <taxon>Pseudomonadati</taxon>
        <taxon>Pseudomonadota</taxon>
        <taxon>Gammaproteobacteria</taxon>
        <taxon>Chromatiales</taxon>
        <taxon>Chromatiaceae</taxon>
        <taxon>Thiorhodovibrio</taxon>
    </lineage>
</organism>
<dbReference type="OrthoDB" id="190500at2"/>
<dbReference type="STRING" id="631362.Thi970DRAFT_01733"/>
<evidence type="ECO:0000259" key="2">
    <source>
        <dbReference type="Pfam" id="PF03787"/>
    </source>
</evidence>
<keyword evidence="1" id="KW-0051">Antiviral defense</keyword>
<dbReference type="eggNOG" id="COG1367">
    <property type="taxonomic scope" value="Bacteria"/>
</dbReference>
<dbReference type="HOGENOM" id="CLU_754273_0_0_6"/>
<sequence>MKRLDYHITFHTPAFLGNAEQDGQWRTPPFKALLRQWWRISYACQEGGQPDINQMRRDEGLLFGVAADGKDGSRKSQVRLRLDRWDMGKQREWPGLEKVKHDDVPFAIDGGLYLGYGPITLPKGSKQPALKKSAVIQAGEQAVFSIACPDDAAPLIETALGLIDRFGTIGGRSRNGWGSFDLTPTSATIFNHVDRLPLELMRDWGQALALDWPHAIGADDYGPLQWQSRQIHKDWRSAMVEFARLKIGLRTQFKFTAGKFAKHPEGRHWLSYPVTNHNVQAWGKDARLPNSLRFKVRPDVNGQLRAMIVHVPCRPPDEPFHPRVRELIAVWSQVHAFLDQHPDLQRLPA</sequence>
<dbReference type="GO" id="GO:0051607">
    <property type="term" value="P:defense response to virus"/>
    <property type="evidence" value="ECO:0007669"/>
    <property type="project" value="UniProtKB-KW"/>
</dbReference>
<dbReference type="InterPro" id="IPR005537">
    <property type="entry name" value="RAMP_III_fam"/>
</dbReference>